<dbReference type="VEuPathDB" id="ToxoDB:TGP89_258710"/>
<feature type="compositionally biased region" description="Basic and acidic residues" evidence="3">
    <location>
        <begin position="667"/>
        <end position="701"/>
    </location>
</feature>
<feature type="region of interest" description="Disordered" evidence="3">
    <location>
        <begin position="1306"/>
        <end position="1344"/>
    </location>
</feature>
<protein>
    <submittedName>
        <fullName evidence="4">T-complex protein 10 C-terminus protein</fullName>
    </submittedName>
</protein>
<feature type="compositionally biased region" description="Polar residues" evidence="3">
    <location>
        <begin position="755"/>
        <end position="780"/>
    </location>
</feature>
<feature type="compositionally biased region" description="Basic and acidic residues" evidence="3">
    <location>
        <begin position="1153"/>
        <end position="1196"/>
    </location>
</feature>
<dbReference type="InterPro" id="IPR026581">
    <property type="entry name" value="TCP10L/CENPJ"/>
</dbReference>
<feature type="compositionally biased region" description="Acidic residues" evidence="3">
    <location>
        <begin position="508"/>
        <end position="519"/>
    </location>
</feature>
<dbReference type="InterPro" id="IPR047002">
    <property type="entry name" value="Tcp10_C_sf"/>
</dbReference>
<feature type="compositionally biased region" description="Basic and acidic residues" evidence="3">
    <location>
        <begin position="232"/>
        <end position="250"/>
    </location>
</feature>
<feature type="compositionally biased region" description="Pro residues" evidence="3">
    <location>
        <begin position="165"/>
        <end position="179"/>
    </location>
</feature>
<feature type="region of interest" description="Disordered" evidence="3">
    <location>
        <begin position="223"/>
        <end position="315"/>
    </location>
</feature>
<reference evidence="4 5" key="1">
    <citation type="submission" date="2014-03" db="EMBL/GenBank/DDBJ databases">
        <authorList>
            <person name="Sibley D."/>
            <person name="Venepally P."/>
            <person name="Karamycheva S."/>
            <person name="Hadjithomas M."/>
            <person name="Khan A."/>
            <person name="Brunk B."/>
            <person name="Roos D."/>
            <person name="Caler E."/>
            <person name="Lorenzi H."/>
        </authorList>
    </citation>
    <scope>NUCLEOTIDE SEQUENCE [LARGE SCALE GENOMIC DNA]</scope>
    <source>
        <strain evidence="5">p89</strain>
    </source>
</reference>
<dbReference type="OrthoDB" id="332776at2759"/>
<feature type="region of interest" description="Disordered" evidence="3">
    <location>
        <begin position="531"/>
        <end position="780"/>
    </location>
</feature>
<feature type="compositionally biased region" description="Polar residues" evidence="3">
    <location>
        <begin position="82"/>
        <end position="98"/>
    </location>
</feature>
<feature type="compositionally biased region" description="Basic and acidic residues" evidence="3">
    <location>
        <begin position="36"/>
        <end position="45"/>
    </location>
</feature>
<dbReference type="Gene3D" id="2.60.450.20">
    <property type="match status" value="1"/>
</dbReference>
<feature type="compositionally biased region" description="Basic and acidic residues" evidence="3">
    <location>
        <begin position="432"/>
        <end position="465"/>
    </location>
</feature>
<evidence type="ECO:0000256" key="3">
    <source>
        <dbReference type="SAM" id="MobiDB-lite"/>
    </source>
</evidence>
<proteinExistence type="inferred from homology"/>
<feature type="compositionally biased region" description="Basic and acidic residues" evidence="3">
    <location>
        <begin position="806"/>
        <end position="821"/>
    </location>
</feature>
<name>A0A086JB27_TOXGO</name>
<organism evidence="4 5">
    <name type="scientific">Toxoplasma gondii p89</name>
    <dbReference type="NCBI Taxonomy" id="943119"/>
    <lineage>
        <taxon>Eukaryota</taxon>
        <taxon>Sar</taxon>
        <taxon>Alveolata</taxon>
        <taxon>Apicomplexa</taxon>
        <taxon>Conoidasida</taxon>
        <taxon>Coccidia</taxon>
        <taxon>Eucoccidiorida</taxon>
        <taxon>Eimeriorina</taxon>
        <taxon>Sarcocystidae</taxon>
        <taxon>Toxoplasma</taxon>
    </lineage>
</organism>
<gene>
    <name evidence="4" type="ORF">TGP89_258710</name>
</gene>
<evidence type="ECO:0000256" key="1">
    <source>
        <dbReference type="ARBA" id="ARBA00005627"/>
    </source>
</evidence>
<comment type="similarity">
    <text evidence="1">Belongs to the TCP10 family.</text>
</comment>
<feature type="compositionally biased region" description="Low complexity" evidence="3">
    <location>
        <begin position="114"/>
        <end position="155"/>
    </location>
</feature>
<dbReference type="PANTHER" id="PTHR10331:SF6">
    <property type="entry name" value="SPINDLE ASSEMBLY ABNORMAL 4"/>
    <property type="match status" value="1"/>
</dbReference>
<feature type="compositionally biased region" description="Polar residues" evidence="3">
    <location>
        <begin position="1226"/>
        <end position="1236"/>
    </location>
</feature>
<feature type="region of interest" description="Disordered" evidence="3">
    <location>
        <begin position="1500"/>
        <end position="1561"/>
    </location>
</feature>
<comment type="caution">
    <text evidence="4">The sequence shown here is derived from an EMBL/GenBank/DDBJ whole genome shotgun (WGS) entry which is preliminary data.</text>
</comment>
<evidence type="ECO:0000256" key="2">
    <source>
        <dbReference type="SAM" id="Coils"/>
    </source>
</evidence>
<feature type="coiled-coil region" evidence="2">
    <location>
        <begin position="987"/>
        <end position="1049"/>
    </location>
</feature>
<feature type="region of interest" description="Disordered" evidence="3">
    <location>
        <begin position="843"/>
        <end position="870"/>
    </location>
</feature>
<sequence>MSHPRRSREANLSLHASADEASLRASYRSIGSSYKDAQRLGEKSRNSVGGTSAVRARRRLSLSSEPGGRAGENAGSIERLSVSYSSHQTNTKLENSASLPEKKSDELSKVPHRSATTSASSSSSSSSSSTSSSSSASSSSASSSSASSSSSSSSSPDPLDWWREYPPPRAVPPSPPLRAPPDLLFEEKRPRKSPVNLDDVPVGLHADGNFETLLERALAQEEARLRACPQSREQEPQDKEQKRTPGEKRVRCGFLTSAGRGSLRKGEASGLRAAAASREDRADTGDSVGWRQSPRESGVSSETAADVEGEGEAGRFRGRDWERSFDICLSSERGRGEGEDSLLFSRSLSHSVKTTRTKSEIREVSPAASLVSSDSEKMRGKQRGGGVSPRPFLRRRGGLQAAFAARFRASASRENSSGAATLDRQTESSPDGTREANADASCFRRGDAGRDRQRPPVRDEGREATEEMADREDDEKMEKTGGRREGRPTRGARVAGFDCTLRGPQRDWEEEGEDAFEREDDAVSLVWTASPEEASDAGVHERKGDTKTGWGLPLREAPGERAESRYTYTGDNAFERNRPGQLASRRGADASHDLIYSFGEESEETGSERCRGARDLPLFASLNEKPHREWRERNGEPAEEDKRAKSREDAPEQEERESSRSFCATPESERGLQRRCGDAGRETGAWRRVEASRRPSERESRAPLSQRAGRDLAAGASANQRDALEDASEFESELERDGKAREAKPADRVYVHLASTRTGSSASVTTADGPEQTSSSTHVGVLSKSFSTASELDDDAFAAGLADVPRGVHAERREGDARGEDSAPISDLVRSRFYGAEARVPTSRLPCFPQRPSSVSPASESGRSRAQRDEDALLCAETPAAGYAEHREQLELGGSSVGGFHSGETLRREEKDACSPAVLESRLELLKLQLQRLRDGEARLRRISTELQKQRNDLAYEREALHRSVEEERRLAMREVEAGRQAVLREKRRVATERAKLRESVQQQQEQQERHRALQSRLEEVQEEFRTAKERWRATVQRLRREKEIVQEENCALKEELSLAEQQFRSASKGKKGAFLSARAGGLEPHSGVRTPRAAREGSKREAFLCGALLDDRSFSPEERKPKLSLVSPSSRPSDLPELENSHRRLRSGSRSSGDERRGARGETEKNEEREGGTERRERKEREGDAGGRPVRDSRELALSVGPESDAPMHATNRLSLSDWEEAVETTLQVSSSALRNESEKPKDPSAPRIAVPPSSFSSSSSASSSSSSVLVTQLRAYEEQLRHQQEQLEAQQWELERQRRLIAAKRREEENASARTSLPPRSEGEDGHAQSPSETHAATSFSTHANSACATHAVPGASFGADAQVSPHLRGPGLLPPPTDRMCQVYRHSATCRPSPAAASPFPSGLSRVAENRGLPSLISGQDVEAGVSGEAVRKSEEPAFAQRATVGEHAWERKSSLTPSPPSYVVSPALCSAAALPSAPSPQFFAGSNRAARASLTFPAASEARKSSEATTSLEAGEDGREKTADTGESASSLEERNGTRRRVEEKPPGSAEAAQFSPRHFRRSMQDLLQFDFDGPFQRGREALFQLLKNPGDIAHEKEKAGRREIIYHTGLRRLLYESGLQKVQANNGWNFVLFVNGDLRISTRDETHIYHFAEQNILQYTLPDGKKYNRFADGQREVQFSDGHVQILFSNGIKKEIFTNKAEEITFPDGTRQVKLPTQAGTACTASAS</sequence>
<feature type="region of interest" description="Disordered" evidence="3">
    <location>
        <begin position="1"/>
        <end position="203"/>
    </location>
</feature>
<feature type="region of interest" description="Disordered" evidence="3">
    <location>
        <begin position="1116"/>
        <end position="1271"/>
    </location>
</feature>
<feature type="compositionally biased region" description="Polar residues" evidence="3">
    <location>
        <begin position="851"/>
        <end position="861"/>
    </location>
</feature>
<feature type="compositionally biased region" description="Basic and acidic residues" evidence="3">
    <location>
        <begin position="474"/>
        <end position="488"/>
    </location>
</feature>
<dbReference type="Proteomes" id="UP000028828">
    <property type="component" value="Unassembled WGS sequence"/>
</dbReference>
<evidence type="ECO:0000313" key="4">
    <source>
        <dbReference type="EMBL" id="KFG29345.1"/>
    </source>
</evidence>
<dbReference type="EMBL" id="AEYI02002181">
    <property type="protein sequence ID" value="KFG29345.1"/>
    <property type="molecule type" value="Genomic_DNA"/>
</dbReference>
<feature type="region of interest" description="Disordered" evidence="3">
    <location>
        <begin position="801"/>
        <end position="828"/>
    </location>
</feature>
<dbReference type="PANTHER" id="PTHR10331">
    <property type="entry name" value="T COMPLEX PROTEIN 10"/>
    <property type="match status" value="1"/>
</dbReference>
<feature type="compositionally biased region" description="Basic and acidic residues" evidence="3">
    <location>
        <begin position="1536"/>
        <end position="1550"/>
    </location>
</feature>
<feature type="compositionally biased region" description="Basic and acidic residues" evidence="3">
    <location>
        <begin position="1237"/>
        <end position="1246"/>
    </location>
</feature>
<feature type="region of interest" description="Disordered" evidence="3">
    <location>
        <begin position="1078"/>
        <end position="1098"/>
    </location>
</feature>
<feature type="compositionally biased region" description="Low complexity" evidence="3">
    <location>
        <begin position="1255"/>
        <end position="1269"/>
    </location>
</feature>
<evidence type="ECO:0000313" key="5">
    <source>
        <dbReference type="Proteomes" id="UP000028828"/>
    </source>
</evidence>
<feature type="compositionally biased region" description="Basic and acidic residues" evidence="3">
    <location>
        <begin position="624"/>
        <end position="650"/>
    </location>
</feature>
<feature type="compositionally biased region" description="Polar residues" evidence="3">
    <location>
        <begin position="1331"/>
        <end position="1344"/>
    </location>
</feature>
<keyword evidence="2" id="KW-0175">Coiled coil</keyword>
<accession>A0A086JB27</accession>
<feature type="region of interest" description="Disordered" evidence="3">
    <location>
        <begin position="353"/>
        <end position="395"/>
    </location>
</feature>
<feature type="compositionally biased region" description="Basic and acidic residues" evidence="3">
    <location>
        <begin position="733"/>
        <end position="750"/>
    </location>
</feature>
<feature type="compositionally biased region" description="Basic and acidic residues" evidence="3">
    <location>
        <begin position="100"/>
        <end position="109"/>
    </location>
</feature>
<feature type="region of interest" description="Disordered" evidence="3">
    <location>
        <begin position="407"/>
        <end position="519"/>
    </location>
</feature>